<dbReference type="Proteomes" id="UP000676079">
    <property type="component" value="Chromosome"/>
</dbReference>
<reference evidence="2 3" key="1">
    <citation type="submission" date="2021-05" db="EMBL/GenBank/DDBJ databases">
        <title>Direct Submission.</title>
        <authorList>
            <person name="Li K."/>
            <person name="Gao J."/>
        </authorList>
    </citation>
    <scope>NUCLEOTIDE SEQUENCE [LARGE SCALE GENOMIC DNA]</scope>
    <source>
        <strain evidence="2 3">Mg02</strain>
    </source>
</reference>
<feature type="transmembrane region" description="Helical" evidence="1">
    <location>
        <begin position="183"/>
        <end position="201"/>
    </location>
</feature>
<dbReference type="SUPFAM" id="SSF48317">
    <property type="entry name" value="Acid phosphatase/Vanadium-dependent haloperoxidase"/>
    <property type="match status" value="1"/>
</dbReference>
<protein>
    <recommendedName>
        <fullName evidence="4">Phosphatase PAP2 family protein</fullName>
    </recommendedName>
</protein>
<proteinExistence type="predicted"/>
<dbReference type="Gene3D" id="1.20.144.10">
    <property type="entry name" value="Phosphatidic acid phosphatase type 2/haloperoxidase"/>
    <property type="match status" value="1"/>
</dbReference>
<feature type="transmembrane region" description="Helical" evidence="1">
    <location>
        <begin position="146"/>
        <end position="171"/>
    </location>
</feature>
<feature type="transmembrane region" description="Helical" evidence="1">
    <location>
        <begin position="23"/>
        <end position="40"/>
    </location>
</feature>
<evidence type="ECO:0000256" key="1">
    <source>
        <dbReference type="SAM" id="Phobius"/>
    </source>
</evidence>
<dbReference type="EMBL" id="CP074133">
    <property type="protein sequence ID" value="QUX25068.1"/>
    <property type="molecule type" value="Genomic_DNA"/>
</dbReference>
<accession>A0ABX8BTA6</accession>
<organism evidence="2 3">
    <name type="scientific">Nocardiopsis changdeensis</name>
    <dbReference type="NCBI Taxonomy" id="2831969"/>
    <lineage>
        <taxon>Bacteria</taxon>
        <taxon>Bacillati</taxon>
        <taxon>Actinomycetota</taxon>
        <taxon>Actinomycetes</taxon>
        <taxon>Streptosporangiales</taxon>
        <taxon>Nocardiopsidaceae</taxon>
        <taxon>Nocardiopsis</taxon>
    </lineage>
</organism>
<feature type="transmembrane region" description="Helical" evidence="1">
    <location>
        <begin position="87"/>
        <end position="107"/>
    </location>
</feature>
<keyword evidence="1" id="KW-1133">Transmembrane helix</keyword>
<gene>
    <name evidence="2" type="ORF">KGD84_12855</name>
</gene>
<sequence length="202" mass="21373">MTALDEAHTPTAADRAARAVTEVFTPGVLVVAVLLAVGWYDTRSIAGLGWGLLAALFCGVIPYTVLILGVRFGWWTDRHVRERRQRFVPLLMVIACVSLGVATLVSLDAPRELFALVAAMLIALVITLAITLTWKISFHTAVAGGVSVVLMLTYGAPTAVAVPVVAVIGWSRVRLRDHTPAQAVVGAVLGAAVAAVVFPLLR</sequence>
<name>A0ABX8BTA6_9ACTN</name>
<dbReference type="InterPro" id="IPR036938">
    <property type="entry name" value="PAP2/HPO_sf"/>
</dbReference>
<feature type="transmembrane region" description="Helical" evidence="1">
    <location>
        <begin position="113"/>
        <end position="134"/>
    </location>
</feature>
<feature type="transmembrane region" description="Helical" evidence="1">
    <location>
        <begin position="52"/>
        <end position="75"/>
    </location>
</feature>
<keyword evidence="3" id="KW-1185">Reference proteome</keyword>
<keyword evidence="1" id="KW-0812">Transmembrane</keyword>
<evidence type="ECO:0000313" key="3">
    <source>
        <dbReference type="Proteomes" id="UP000676079"/>
    </source>
</evidence>
<evidence type="ECO:0008006" key="4">
    <source>
        <dbReference type="Google" id="ProtNLM"/>
    </source>
</evidence>
<dbReference type="RefSeq" id="WP_220560555.1">
    <property type="nucleotide sequence ID" value="NZ_CP074133.1"/>
</dbReference>
<keyword evidence="1" id="KW-0472">Membrane</keyword>
<evidence type="ECO:0000313" key="2">
    <source>
        <dbReference type="EMBL" id="QUX25068.1"/>
    </source>
</evidence>